<protein>
    <submittedName>
        <fullName evidence="2">Transcriptional regulator with XRE-family HTH domain</fullName>
    </submittedName>
</protein>
<dbReference type="CDD" id="cd00093">
    <property type="entry name" value="HTH_XRE"/>
    <property type="match status" value="1"/>
</dbReference>
<dbReference type="Pfam" id="PF17765">
    <property type="entry name" value="MLTR_LBD"/>
    <property type="match status" value="1"/>
</dbReference>
<dbReference type="EMBL" id="JACCFP010000001">
    <property type="protein sequence ID" value="NYJ00660.1"/>
    <property type="molecule type" value="Genomic_DNA"/>
</dbReference>
<dbReference type="RefSeq" id="WP_218910175.1">
    <property type="nucleotide sequence ID" value="NZ_JACCFP010000001.1"/>
</dbReference>
<dbReference type="Gene3D" id="3.30.450.180">
    <property type="match status" value="1"/>
</dbReference>
<dbReference type="GO" id="GO:0003677">
    <property type="term" value="F:DNA binding"/>
    <property type="evidence" value="ECO:0007669"/>
    <property type="project" value="InterPro"/>
</dbReference>
<dbReference type="PROSITE" id="PS50943">
    <property type="entry name" value="HTH_CROC1"/>
    <property type="match status" value="1"/>
</dbReference>
<dbReference type="SUPFAM" id="SSF47413">
    <property type="entry name" value="lambda repressor-like DNA-binding domains"/>
    <property type="match status" value="1"/>
</dbReference>
<dbReference type="SMART" id="SM00530">
    <property type="entry name" value="HTH_XRE"/>
    <property type="match status" value="1"/>
</dbReference>
<keyword evidence="3" id="KW-1185">Reference proteome</keyword>
<organism evidence="2 3">
    <name type="scientific">Nocardioides thalensis</name>
    <dbReference type="NCBI Taxonomy" id="1914755"/>
    <lineage>
        <taxon>Bacteria</taxon>
        <taxon>Bacillati</taxon>
        <taxon>Actinomycetota</taxon>
        <taxon>Actinomycetes</taxon>
        <taxon>Propionibacteriales</taxon>
        <taxon>Nocardioidaceae</taxon>
        <taxon>Nocardioides</taxon>
    </lineage>
</organism>
<dbReference type="Gene3D" id="1.10.260.40">
    <property type="entry name" value="lambda repressor-like DNA-binding domains"/>
    <property type="match status" value="1"/>
</dbReference>
<dbReference type="InterPro" id="IPR001387">
    <property type="entry name" value="Cro/C1-type_HTH"/>
</dbReference>
<feature type="domain" description="HTH cro/C1-type" evidence="1">
    <location>
        <begin position="31"/>
        <end position="82"/>
    </location>
</feature>
<dbReference type="InterPro" id="IPR041413">
    <property type="entry name" value="MLTR_LBD"/>
</dbReference>
<proteinExistence type="predicted"/>
<dbReference type="AlphaFoldDB" id="A0A853BXK4"/>
<name>A0A853BXK4_9ACTN</name>
<comment type="caution">
    <text evidence="2">The sequence shown here is derived from an EMBL/GenBank/DDBJ whole genome shotgun (WGS) entry which is preliminary data.</text>
</comment>
<sequence length="282" mass="31866">MIDRAGLADFLRRRRDGLRPEDVGLPPGFRRRAPGLRREEVAQLAGMSTDYYSRLEQQRGAHPSEQIVASLARALRLDLDERDHLYHLADLTPPARRAGRHISPGLLALADRLTDVPLVIATDIDEVLWQNALADAILGHREPGGGRDSNITWRWFAVEGARDSFPEEHWPIHSAAHVADLRATHARRAGDADVNELVDDLLERSAEFRALWERHEVAVRRHALKSIVHPEVGLVELTCEILFTPEEDLRVRAFLPVEGTDAREKLELLRVIGTQSFEQSRT</sequence>
<reference evidence="2 3" key="1">
    <citation type="submission" date="2020-07" db="EMBL/GenBank/DDBJ databases">
        <title>Sequencing the genomes of 1000 actinobacteria strains.</title>
        <authorList>
            <person name="Klenk H.-P."/>
        </authorList>
    </citation>
    <scope>NUCLEOTIDE SEQUENCE [LARGE SCALE GENOMIC DNA]</scope>
    <source>
        <strain evidence="2 3">DSM 103833</strain>
    </source>
</reference>
<dbReference type="PANTHER" id="PTHR35010:SF2">
    <property type="entry name" value="BLL4672 PROTEIN"/>
    <property type="match status" value="1"/>
</dbReference>
<evidence type="ECO:0000313" key="2">
    <source>
        <dbReference type="EMBL" id="NYJ00660.1"/>
    </source>
</evidence>
<dbReference type="PANTHER" id="PTHR35010">
    <property type="entry name" value="BLL4672 PROTEIN-RELATED"/>
    <property type="match status" value="1"/>
</dbReference>
<gene>
    <name evidence="2" type="ORF">HNR19_001358</name>
</gene>
<dbReference type="InterPro" id="IPR010982">
    <property type="entry name" value="Lambda_DNA-bd_dom_sf"/>
</dbReference>
<evidence type="ECO:0000313" key="3">
    <source>
        <dbReference type="Proteomes" id="UP000530424"/>
    </source>
</evidence>
<dbReference type="Proteomes" id="UP000530424">
    <property type="component" value="Unassembled WGS sequence"/>
</dbReference>
<evidence type="ECO:0000259" key="1">
    <source>
        <dbReference type="PROSITE" id="PS50943"/>
    </source>
</evidence>
<dbReference type="Pfam" id="PF13560">
    <property type="entry name" value="HTH_31"/>
    <property type="match status" value="1"/>
</dbReference>
<accession>A0A853BXK4</accession>